<dbReference type="Proteomes" id="UP000274350">
    <property type="component" value="Chromosome"/>
</dbReference>
<evidence type="ECO:0000256" key="2">
    <source>
        <dbReference type="ARBA" id="ARBA00023125"/>
    </source>
</evidence>
<dbReference type="InterPro" id="IPR011006">
    <property type="entry name" value="CheY-like_superfamily"/>
</dbReference>
<evidence type="ECO:0000259" key="6">
    <source>
        <dbReference type="PROSITE" id="PS50110"/>
    </source>
</evidence>
<evidence type="ECO:0000259" key="5">
    <source>
        <dbReference type="PROSITE" id="PS50043"/>
    </source>
</evidence>
<dbReference type="Gene3D" id="3.40.50.2300">
    <property type="match status" value="1"/>
</dbReference>
<dbReference type="PROSITE" id="PS50110">
    <property type="entry name" value="RESPONSE_REGULATORY"/>
    <property type="match status" value="1"/>
</dbReference>
<keyword evidence="3" id="KW-0804">Transcription</keyword>
<dbReference type="CDD" id="cd06170">
    <property type="entry name" value="LuxR_C_like"/>
    <property type="match status" value="1"/>
</dbReference>
<accession>A0A6M4A1B2</accession>
<dbReference type="SMART" id="SM00421">
    <property type="entry name" value="HTH_LUXR"/>
    <property type="match status" value="1"/>
</dbReference>
<feature type="domain" description="Response regulatory" evidence="6">
    <location>
        <begin position="5"/>
        <end position="119"/>
    </location>
</feature>
<dbReference type="KEGG" id="upi:EJG51_001570"/>
<gene>
    <name evidence="7" type="ORF">EJG51_001570</name>
</gene>
<name>A0A6M4A1B2_9BURK</name>
<proteinExistence type="predicted"/>
<evidence type="ECO:0000313" key="8">
    <source>
        <dbReference type="Proteomes" id="UP000274350"/>
    </source>
</evidence>
<dbReference type="Gene3D" id="1.10.10.10">
    <property type="entry name" value="Winged helix-like DNA-binding domain superfamily/Winged helix DNA-binding domain"/>
    <property type="match status" value="1"/>
</dbReference>
<evidence type="ECO:0000313" key="7">
    <source>
        <dbReference type="EMBL" id="QJQ04758.1"/>
    </source>
</evidence>
<evidence type="ECO:0000256" key="1">
    <source>
        <dbReference type="ARBA" id="ARBA00023015"/>
    </source>
</evidence>
<dbReference type="AlphaFoldDB" id="A0A6M4A1B2"/>
<reference evidence="7 8" key="1">
    <citation type="journal article" date="2019" name="Int. J. Syst. Evol. Microbiol.">
        <title>Undibacterium piscinae sp. nov., isolated from Korean shiner intestine.</title>
        <authorList>
            <person name="Lee S.Y."/>
            <person name="Kang W."/>
            <person name="Kim P.S."/>
            <person name="Kim H.S."/>
            <person name="Sung H."/>
            <person name="Shin N.R."/>
            <person name="Whon T.W."/>
            <person name="Yun J.H."/>
            <person name="Lee J.Y."/>
            <person name="Lee J.Y."/>
            <person name="Jung M.J."/>
            <person name="Jeong Y.S."/>
            <person name="Tak E.J."/>
            <person name="Han J.E."/>
            <person name="Hyun D.W."/>
            <person name="Kang M.S."/>
            <person name="Lee K.E."/>
            <person name="Lee B.H."/>
            <person name="Bae J.W."/>
        </authorList>
    </citation>
    <scope>NUCLEOTIDE SEQUENCE [LARGE SCALE GENOMIC DNA]</scope>
    <source>
        <strain evidence="7 8">S11R28</strain>
    </source>
</reference>
<keyword evidence="4" id="KW-0597">Phosphoprotein</keyword>
<dbReference type="InterPro" id="IPR036388">
    <property type="entry name" value="WH-like_DNA-bd_sf"/>
</dbReference>
<dbReference type="InterPro" id="IPR016032">
    <property type="entry name" value="Sig_transdc_resp-reg_C-effctor"/>
</dbReference>
<sequence length="202" mass="22606">MPAPLIHVIDDDAPLRTAMYRLLLACGYRVFTYESASQFIENPLPDELSCILLDVNMPAMSGFQLQEYLNQVNSHIPIVFLTAHGDISLSVRAMKAGAENFLSKPVQKDDLLIAIEGALEHYRKTIDESGNLSHLRQCYARLTAREIEVFNMVVRGQLNKQIAFQLGNSERTIKSQRSSIMEKMEVTSVAQLVLAARQLGVV</sequence>
<feature type="domain" description="HTH luxR-type" evidence="5">
    <location>
        <begin position="135"/>
        <end position="200"/>
    </location>
</feature>
<evidence type="ECO:0000256" key="3">
    <source>
        <dbReference type="ARBA" id="ARBA00023163"/>
    </source>
</evidence>
<dbReference type="EMBL" id="CP051152">
    <property type="protein sequence ID" value="QJQ04758.1"/>
    <property type="molecule type" value="Genomic_DNA"/>
</dbReference>
<dbReference type="InterPro" id="IPR001789">
    <property type="entry name" value="Sig_transdc_resp-reg_receiver"/>
</dbReference>
<keyword evidence="8" id="KW-1185">Reference proteome</keyword>
<dbReference type="Pfam" id="PF00196">
    <property type="entry name" value="GerE"/>
    <property type="match status" value="1"/>
</dbReference>
<dbReference type="SMART" id="SM00448">
    <property type="entry name" value="REC"/>
    <property type="match status" value="1"/>
</dbReference>
<dbReference type="PANTHER" id="PTHR44688:SF16">
    <property type="entry name" value="DNA-BINDING TRANSCRIPTIONAL ACTIVATOR DEVR_DOSR"/>
    <property type="match status" value="1"/>
</dbReference>
<organism evidence="7 8">
    <name type="scientific">Undibacterium piscinae</name>
    <dbReference type="NCBI Taxonomy" id="2495591"/>
    <lineage>
        <taxon>Bacteria</taxon>
        <taxon>Pseudomonadati</taxon>
        <taxon>Pseudomonadota</taxon>
        <taxon>Betaproteobacteria</taxon>
        <taxon>Burkholderiales</taxon>
        <taxon>Oxalobacteraceae</taxon>
        <taxon>Undibacterium</taxon>
    </lineage>
</organism>
<dbReference type="SUPFAM" id="SSF46894">
    <property type="entry name" value="C-terminal effector domain of the bipartite response regulators"/>
    <property type="match status" value="1"/>
</dbReference>
<protein>
    <submittedName>
        <fullName evidence="7">Response regulator transcription factor</fullName>
    </submittedName>
</protein>
<feature type="modified residue" description="4-aspartylphosphate" evidence="4">
    <location>
        <position position="54"/>
    </location>
</feature>
<dbReference type="Pfam" id="PF00072">
    <property type="entry name" value="Response_reg"/>
    <property type="match status" value="1"/>
</dbReference>
<dbReference type="PANTHER" id="PTHR44688">
    <property type="entry name" value="DNA-BINDING TRANSCRIPTIONAL ACTIVATOR DEVR_DOSR"/>
    <property type="match status" value="1"/>
</dbReference>
<dbReference type="PROSITE" id="PS50043">
    <property type="entry name" value="HTH_LUXR_2"/>
    <property type="match status" value="1"/>
</dbReference>
<dbReference type="OrthoDB" id="9802186at2"/>
<dbReference type="PRINTS" id="PR00038">
    <property type="entry name" value="HTHLUXR"/>
</dbReference>
<evidence type="ECO:0000256" key="4">
    <source>
        <dbReference type="PROSITE-ProRule" id="PRU00169"/>
    </source>
</evidence>
<dbReference type="GO" id="GO:0006355">
    <property type="term" value="P:regulation of DNA-templated transcription"/>
    <property type="evidence" value="ECO:0007669"/>
    <property type="project" value="InterPro"/>
</dbReference>
<dbReference type="InterPro" id="IPR000792">
    <property type="entry name" value="Tscrpt_reg_LuxR_C"/>
</dbReference>
<dbReference type="SUPFAM" id="SSF52172">
    <property type="entry name" value="CheY-like"/>
    <property type="match status" value="1"/>
</dbReference>
<keyword evidence="1" id="KW-0805">Transcription regulation</keyword>
<dbReference type="GO" id="GO:0003677">
    <property type="term" value="F:DNA binding"/>
    <property type="evidence" value="ECO:0007669"/>
    <property type="project" value="UniProtKB-KW"/>
</dbReference>
<dbReference type="GO" id="GO:0000160">
    <property type="term" value="P:phosphorelay signal transduction system"/>
    <property type="evidence" value="ECO:0007669"/>
    <property type="project" value="InterPro"/>
</dbReference>
<keyword evidence="2" id="KW-0238">DNA-binding</keyword>